<dbReference type="PROSITE" id="PS00107">
    <property type="entry name" value="PROTEIN_KINASE_ATP"/>
    <property type="match status" value="1"/>
</dbReference>
<proteinExistence type="inferred from homology"/>
<dbReference type="EMBL" id="CM029044">
    <property type="protein sequence ID" value="KAG2606603.1"/>
    <property type="molecule type" value="Genomic_DNA"/>
</dbReference>
<keyword evidence="8" id="KW-0677">Repeat</keyword>
<dbReference type="InterPro" id="IPR011009">
    <property type="entry name" value="Kinase-like_dom_sf"/>
</dbReference>
<evidence type="ECO:0000256" key="19">
    <source>
        <dbReference type="SAM" id="SignalP"/>
    </source>
</evidence>
<dbReference type="OrthoDB" id="4062651at2759"/>
<dbReference type="Proteomes" id="UP000823388">
    <property type="component" value="Chromosome 4N"/>
</dbReference>
<evidence type="ECO:0000256" key="6">
    <source>
        <dbReference type="ARBA" id="ARBA00022692"/>
    </source>
</evidence>
<dbReference type="SUPFAM" id="SSF56112">
    <property type="entry name" value="Protein kinase-like (PK-like)"/>
    <property type="match status" value="1"/>
</dbReference>
<dbReference type="FunFam" id="3.30.200.20:FF:000622">
    <property type="entry name" value="Putative leucine-rich repeat receptor-like protein kinase family protein"/>
    <property type="match status" value="1"/>
</dbReference>
<keyword evidence="22" id="KW-1185">Reference proteome</keyword>
<dbReference type="FunFam" id="3.80.10.10:FF:000642">
    <property type="entry name" value="Leucine-rich receptor-like protein kinase family protein"/>
    <property type="match status" value="1"/>
</dbReference>
<dbReference type="Pfam" id="PF08263">
    <property type="entry name" value="LRRNT_2"/>
    <property type="match status" value="1"/>
</dbReference>
<dbReference type="PROSITE" id="PS00108">
    <property type="entry name" value="PROTEIN_KINASE_ST"/>
    <property type="match status" value="1"/>
</dbReference>
<keyword evidence="13 18" id="KW-0472">Membrane</keyword>
<dbReference type="InterPro" id="IPR032675">
    <property type="entry name" value="LRR_dom_sf"/>
</dbReference>
<dbReference type="FunFam" id="3.80.10.10:FF:000041">
    <property type="entry name" value="LRR receptor-like serine/threonine-protein kinase ERECTA"/>
    <property type="match status" value="1"/>
</dbReference>
<protein>
    <recommendedName>
        <fullName evidence="20">Protein kinase domain-containing protein</fullName>
    </recommendedName>
</protein>
<dbReference type="SMART" id="SM00220">
    <property type="entry name" value="S_TKc"/>
    <property type="match status" value="1"/>
</dbReference>
<dbReference type="SUPFAM" id="SSF52058">
    <property type="entry name" value="L domain-like"/>
    <property type="match status" value="1"/>
</dbReference>
<evidence type="ECO:0000256" key="10">
    <source>
        <dbReference type="ARBA" id="ARBA00022777"/>
    </source>
</evidence>
<feature type="chain" id="PRO_5035796039" description="Protein kinase domain-containing protein" evidence="19">
    <location>
        <begin position="28"/>
        <end position="1040"/>
    </location>
</feature>
<dbReference type="Gene3D" id="1.10.510.10">
    <property type="entry name" value="Transferase(Phosphotransferase) domain 1"/>
    <property type="match status" value="1"/>
</dbReference>
<keyword evidence="6 18" id="KW-0812">Transmembrane</keyword>
<gene>
    <name evidence="21" type="ORF">PVAP13_4NG061843</name>
</gene>
<evidence type="ECO:0000256" key="14">
    <source>
        <dbReference type="ARBA" id="ARBA00023170"/>
    </source>
</evidence>
<keyword evidence="5" id="KW-0808">Transferase</keyword>
<dbReference type="InterPro" id="IPR003591">
    <property type="entry name" value="Leu-rich_rpt_typical-subtyp"/>
</dbReference>
<evidence type="ECO:0000256" key="7">
    <source>
        <dbReference type="ARBA" id="ARBA00022729"/>
    </source>
</evidence>
<keyword evidence="14" id="KW-0675">Receptor</keyword>
<evidence type="ECO:0000256" key="17">
    <source>
        <dbReference type="SAM" id="MobiDB-lite"/>
    </source>
</evidence>
<keyword evidence="9 16" id="KW-0547">Nucleotide-binding</keyword>
<dbReference type="PANTHER" id="PTHR48056">
    <property type="entry name" value="LRR RECEPTOR-LIKE SERINE/THREONINE-PROTEIN KINASE-RELATED"/>
    <property type="match status" value="1"/>
</dbReference>
<dbReference type="FunFam" id="3.80.10.10:FF:000228">
    <property type="entry name" value="Leucine-rich repeat receptor-like serine/threonine-protein kinase BAM1"/>
    <property type="match status" value="1"/>
</dbReference>
<feature type="region of interest" description="Disordered" evidence="17">
    <location>
        <begin position="1002"/>
        <end position="1040"/>
    </location>
</feature>
<name>A0A8T0TBH0_PANVG</name>
<dbReference type="InterPro" id="IPR001611">
    <property type="entry name" value="Leu-rich_rpt"/>
</dbReference>
<reference evidence="21" key="1">
    <citation type="submission" date="2020-05" db="EMBL/GenBank/DDBJ databases">
        <title>WGS assembly of Panicum virgatum.</title>
        <authorList>
            <person name="Lovell J.T."/>
            <person name="Jenkins J."/>
            <person name="Shu S."/>
            <person name="Juenger T.E."/>
            <person name="Schmutz J."/>
        </authorList>
    </citation>
    <scope>NUCLEOTIDE SEQUENCE</scope>
    <source>
        <strain evidence="21">AP13</strain>
    </source>
</reference>
<dbReference type="InterPro" id="IPR050647">
    <property type="entry name" value="Plant_LRR-RLKs"/>
</dbReference>
<keyword evidence="3" id="KW-1003">Cell membrane</keyword>
<evidence type="ECO:0000256" key="12">
    <source>
        <dbReference type="ARBA" id="ARBA00022989"/>
    </source>
</evidence>
<evidence type="ECO:0000256" key="5">
    <source>
        <dbReference type="ARBA" id="ARBA00022679"/>
    </source>
</evidence>
<keyword evidence="4" id="KW-0433">Leucine-rich repeat</keyword>
<dbReference type="Gene3D" id="3.80.10.10">
    <property type="entry name" value="Ribonuclease Inhibitor"/>
    <property type="match status" value="3"/>
</dbReference>
<dbReference type="FunFam" id="1.10.510.10:FF:000714">
    <property type="entry name" value="Kinase family with leucine-rich repeat domain-containing protein"/>
    <property type="match status" value="1"/>
</dbReference>
<evidence type="ECO:0000256" key="11">
    <source>
        <dbReference type="ARBA" id="ARBA00022840"/>
    </source>
</evidence>
<evidence type="ECO:0000313" key="22">
    <source>
        <dbReference type="Proteomes" id="UP000823388"/>
    </source>
</evidence>
<dbReference type="InterPro" id="IPR013210">
    <property type="entry name" value="LRR_N_plant-typ"/>
</dbReference>
<evidence type="ECO:0000256" key="3">
    <source>
        <dbReference type="ARBA" id="ARBA00022475"/>
    </source>
</evidence>
<dbReference type="GO" id="GO:0004672">
    <property type="term" value="F:protein kinase activity"/>
    <property type="evidence" value="ECO:0007669"/>
    <property type="project" value="InterPro"/>
</dbReference>
<keyword evidence="7 19" id="KW-0732">Signal</keyword>
<evidence type="ECO:0000256" key="4">
    <source>
        <dbReference type="ARBA" id="ARBA00022614"/>
    </source>
</evidence>
<accession>A0A8T0TBH0</accession>
<comment type="similarity">
    <text evidence="2">Belongs to the protein kinase superfamily. Ser/Thr protein kinase family.</text>
</comment>
<evidence type="ECO:0000313" key="21">
    <source>
        <dbReference type="EMBL" id="KAG2606603.1"/>
    </source>
</evidence>
<dbReference type="GO" id="GO:0005886">
    <property type="term" value="C:plasma membrane"/>
    <property type="evidence" value="ECO:0007669"/>
    <property type="project" value="UniProtKB-SubCell"/>
</dbReference>
<evidence type="ECO:0000256" key="16">
    <source>
        <dbReference type="PROSITE-ProRule" id="PRU10141"/>
    </source>
</evidence>
<dbReference type="InterPro" id="IPR008271">
    <property type="entry name" value="Ser/Thr_kinase_AS"/>
</dbReference>
<dbReference type="SUPFAM" id="SSF52047">
    <property type="entry name" value="RNI-like"/>
    <property type="match status" value="1"/>
</dbReference>
<keyword evidence="15" id="KW-0325">Glycoprotein</keyword>
<dbReference type="FunFam" id="3.80.10.10:FF:000221">
    <property type="entry name" value="Leucine-rich repeat receptor-like protein kinase PXL1"/>
    <property type="match status" value="1"/>
</dbReference>
<dbReference type="GO" id="GO:0033612">
    <property type="term" value="F:receptor serine/threonine kinase binding"/>
    <property type="evidence" value="ECO:0007669"/>
    <property type="project" value="TreeGrafter"/>
</dbReference>
<feature type="transmembrane region" description="Helical" evidence="18">
    <location>
        <begin position="643"/>
        <end position="666"/>
    </location>
</feature>
<dbReference type="InterPro" id="IPR017441">
    <property type="entry name" value="Protein_kinase_ATP_BS"/>
</dbReference>
<sequence>MSGSSACRRFPVLLVLLFLVLAGEGRSQPAGAGAGDRDTLLAVKKDWGSPPQLASWDPAATPDHCNWTGVTCATGGGGGAVTGITLSGLHLTGSVPASVCALKSLARLDLSYNNLTSAFPAAALYACAGLRFLDLSNNQLSGVLPGDIDSLSPAMEHLNLSTNGFAGEVPPAVARLAALRSLLLDTNRFTGAYPAAGISGLAGLEVLTLADNAFAPGPVPAEFAQLTNLTYLWMDRMNLTGEIPEAFSSLTELTVFSLASNELTGLVPAWVLQHGKLQKLYLFDNSLSGELPRNVTAVNLVELDLSSNQLTGEIPEGFGKLKNLGLLFLYKNQLTSTIPASIGLLTQLKDVRLFNNRLSGELPPELGKHSPLGNLEVGNNNLSGPLREALCANGGLYDIVAFNNSFSGEFPAKLGVCVTINNLMLYNNRFSGDFPAKIWSFPKLTTVMIQNNSFTGTLPSEISPNISRIEMGYNMFSGSVPVLATGLKVFHAENNRLAGEFPSDMSKLANLTDLSAPGNRITGSIPASINLLQKLNTLDLSGNRISGAIPPASLGTLPALTTLDLSDNLLTGGIPSDISNLINSLNLSSNQLTGEVPVLLQIAAYDRSFLGNPGLCARPGPDTNLPACRGGGGGAHDELSMGLIILFAMLAGIVLVGSVGIAWLLFRRRKESHEVTDWKMTAFTQLDFAESDVLSNIREENVIGSGGSGKVYRIHLGGDEEGGGGGRMVAVKRIWNSRKVDEKLDKEFESEVKVLGSIRHNNIVKLLCCISSQEAKLLVYEYMENGSLDRWLHHRDREGAPAPLDWPTRLAIAVDAAKGLSYMHHDCTQPIVHRDVKSSNILLDPDFQAKIADFGLARILVKSGEPESVSAIGGTFGYMAPEYGYRPKVNEKVDVYSFGVVLLELTTGKVANDSGADMCLAEWAWRRYQKGAPFDDVVDEAIREPAYVPDILSVFTMGVICTGENPLTRPSMKEVLHQLIRCEQIAAEAEACQAGYEGGGAPLLEPRKKGSRRRSMSDSGRWNGGDDDDEDSGNFVVRVV</sequence>
<organism evidence="21 22">
    <name type="scientific">Panicum virgatum</name>
    <name type="common">Blackwell switchgrass</name>
    <dbReference type="NCBI Taxonomy" id="38727"/>
    <lineage>
        <taxon>Eukaryota</taxon>
        <taxon>Viridiplantae</taxon>
        <taxon>Streptophyta</taxon>
        <taxon>Embryophyta</taxon>
        <taxon>Tracheophyta</taxon>
        <taxon>Spermatophyta</taxon>
        <taxon>Magnoliopsida</taxon>
        <taxon>Liliopsida</taxon>
        <taxon>Poales</taxon>
        <taxon>Poaceae</taxon>
        <taxon>PACMAD clade</taxon>
        <taxon>Panicoideae</taxon>
        <taxon>Panicodae</taxon>
        <taxon>Paniceae</taxon>
        <taxon>Panicinae</taxon>
        <taxon>Panicum</taxon>
        <taxon>Panicum sect. Hiantes</taxon>
    </lineage>
</organism>
<dbReference type="Pfam" id="PF13855">
    <property type="entry name" value="LRR_8"/>
    <property type="match status" value="2"/>
</dbReference>
<dbReference type="PANTHER" id="PTHR48056:SF29">
    <property type="entry name" value="RECEPTOR-LIKE PROTEIN KINASE HSL1"/>
    <property type="match status" value="1"/>
</dbReference>
<dbReference type="SMART" id="SM00369">
    <property type="entry name" value="LRR_TYP"/>
    <property type="match status" value="8"/>
</dbReference>
<dbReference type="PRINTS" id="PR00019">
    <property type="entry name" value="LEURICHRPT"/>
</dbReference>
<evidence type="ECO:0000259" key="20">
    <source>
        <dbReference type="PROSITE" id="PS50011"/>
    </source>
</evidence>
<dbReference type="Pfam" id="PF00069">
    <property type="entry name" value="Pkinase"/>
    <property type="match status" value="1"/>
</dbReference>
<dbReference type="CDD" id="cd14066">
    <property type="entry name" value="STKc_IRAK"/>
    <property type="match status" value="1"/>
</dbReference>
<feature type="domain" description="Protein kinase" evidence="20">
    <location>
        <begin position="697"/>
        <end position="980"/>
    </location>
</feature>
<evidence type="ECO:0000256" key="13">
    <source>
        <dbReference type="ARBA" id="ARBA00023136"/>
    </source>
</evidence>
<evidence type="ECO:0000256" key="15">
    <source>
        <dbReference type="ARBA" id="ARBA00023180"/>
    </source>
</evidence>
<evidence type="ECO:0000256" key="2">
    <source>
        <dbReference type="ARBA" id="ARBA00008684"/>
    </source>
</evidence>
<comment type="caution">
    <text evidence="21">The sequence shown here is derived from an EMBL/GenBank/DDBJ whole genome shotgun (WGS) entry which is preliminary data.</text>
</comment>
<dbReference type="GO" id="GO:0005524">
    <property type="term" value="F:ATP binding"/>
    <property type="evidence" value="ECO:0007669"/>
    <property type="project" value="UniProtKB-UniRule"/>
</dbReference>
<evidence type="ECO:0000256" key="1">
    <source>
        <dbReference type="ARBA" id="ARBA00004162"/>
    </source>
</evidence>
<dbReference type="InterPro" id="IPR000719">
    <property type="entry name" value="Prot_kinase_dom"/>
</dbReference>
<evidence type="ECO:0000256" key="9">
    <source>
        <dbReference type="ARBA" id="ARBA00022741"/>
    </source>
</evidence>
<evidence type="ECO:0000256" key="18">
    <source>
        <dbReference type="SAM" id="Phobius"/>
    </source>
</evidence>
<comment type="subcellular location">
    <subcellularLocation>
        <location evidence="1">Cell membrane</location>
        <topology evidence="1">Single-pass membrane protein</topology>
    </subcellularLocation>
</comment>
<keyword evidence="10" id="KW-0418">Kinase</keyword>
<feature type="signal peptide" evidence="19">
    <location>
        <begin position="1"/>
        <end position="27"/>
    </location>
</feature>
<dbReference type="Gene3D" id="3.30.200.20">
    <property type="entry name" value="Phosphorylase Kinase, domain 1"/>
    <property type="match status" value="1"/>
</dbReference>
<keyword evidence="12 18" id="KW-1133">Transmembrane helix</keyword>
<keyword evidence="11 16" id="KW-0067">ATP-binding</keyword>
<dbReference type="AlphaFoldDB" id="A0A8T0TBH0"/>
<evidence type="ECO:0000256" key="8">
    <source>
        <dbReference type="ARBA" id="ARBA00022737"/>
    </source>
</evidence>
<feature type="binding site" evidence="16">
    <location>
        <position position="732"/>
    </location>
    <ligand>
        <name>ATP</name>
        <dbReference type="ChEBI" id="CHEBI:30616"/>
    </ligand>
</feature>
<dbReference type="Pfam" id="PF00560">
    <property type="entry name" value="LRR_1"/>
    <property type="match status" value="2"/>
</dbReference>
<dbReference type="PROSITE" id="PS50011">
    <property type="entry name" value="PROTEIN_KINASE_DOM"/>
    <property type="match status" value="1"/>
</dbReference>